<accession>A0A1Y2C971</accession>
<evidence type="ECO:0000259" key="1">
    <source>
        <dbReference type="Pfam" id="PF00582"/>
    </source>
</evidence>
<dbReference type="InterPro" id="IPR006016">
    <property type="entry name" value="UspA"/>
</dbReference>
<keyword evidence="3" id="KW-1185">Reference proteome</keyword>
<protein>
    <recommendedName>
        <fullName evidence="1">UspA domain-containing protein</fullName>
    </recommendedName>
</protein>
<dbReference type="STRING" id="329046.A0A1Y2C971"/>
<gene>
    <name evidence="2" type="ORF">BCR33DRAFT_698175</name>
</gene>
<comment type="caution">
    <text evidence="2">The sequence shown here is derived from an EMBL/GenBank/DDBJ whole genome shotgun (WGS) entry which is preliminary data.</text>
</comment>
<dbReference type="Pfam" id="PF00582">
    <property type="entry name" value="Usp"/>
    <property type="match status" value="1"/>
</dbReference>
<sequence>MSEVVPHHPDDEHHSHESFKRIVAIAIDSSLFAEHALNWAIANYLQTTDLVVLLNARTFVTPPGTVYMDVANWIDQQEAFSRSASHKLLRSVAARLKGLGFACKAIALKGDVKDEICRKAKEVHADTLIVGSRGLGYFSRALVGSLVITVFITRIVGSCY</sequence>
<dbReference type="Gene3D" id="3.40.50.620">
    <property type="entry name" value="HUPs"/>
    <property type="match status" value="1"/>
</dbReference>
<dbReference type="PANTHER" id="PTHR31964">
    <property type="entry name" value="ADENINE NUCLEOTIDE ALPHA HYDROLASES-LIKE SUPERFAMILY PROTEIN"/>
    <property type="match status" value="1"/>
</dbReference>
<dbReference type="AlphaFoldDB" id="A0A1Y2C971"/>
<dbReference type="PANTHER" id="PTHR31964:SF140">
    <property type="entry name" value="UNIVERSAL STRESS PROTEIN FAMILY PROTEIN"/>
    <property type="match status" value="1"/>
</dbReference>
<evidence type="ECO:0000313" key="2">
    <source>
        <dbReference type="EMBL" id="ORY43486.1"/>
    </source>
</evidence>
<reference evidence="2 3" key="1">
    <citation type="submission" date="2016-07" db="EMBL/GenBank/DDBJ databases">
        <title>Pervasive Adenine N6-methylation of Active Genes in Fungi.</title>
        <authorList>
            <consortium name="DOE Joint Genome Institute"/>
            <person name="Mondo S.J."/>
            <person name="Dannebaum R.O."/>
            <person name="Kuo R.C."/>
            <person name="Labutti K."/>
            <person name="Haridas S."/>
            <person name="Kuo A."/>
            <person name="Salamov A."/>
            <person name="Ahrendt S.R."/>
            <person name="Lipzen A."/>
            <person name="Sullivan W."/>
            <person name="Andreopoulos W.B."/>
            <person name="Clum A."/>
            <person name="Lindquist E."/>
            <person name="Daum C."/>
            <person name="Ramamoorthy G.K."/>
            <person name="Gryganskyi A."/>
            <person name="Culley D."/>
            <person name="Magnuson J.K."/>
            <person name="James T.Y."/>
            <person name="O'Malley M.A."/>
            <person name="Stajich J.E."/>
            <person name="Spatafora J.W."/>
            <person name="Visel A."/>
            <person name="Grigoriev I.V."/>
        </authorList>
    </citation>
    <scope>NUCLEOTIDE SEQUENCE [LARGE SCALE GENOMIC DNA]</scope>
    <source>
        <strain evidence="2 3">JEL800</strain>
    </source>
</reference>
<dbReference type="OrthoDB" id="843225at2759"/>
<proteinExistence type="predicted"/>
<dbReference type="EMBL" id="MCGO01000025">
    <property type="protein sequence ID" value="ORY43486.1"/>
    <property type="molecule type" value="Genomic_DNA"/>
</dbReference>
<dbReference type="Proteomes" id="UP000193642">
    <property type="component" value="Unassembled WGS sequence"/>
</dbReference>
<feature type="domain" description="UspA" evidence="1">
    <location>
        <begin position="22"/>
        <end position="146"/>
    </location>
</feature>
<dbReference type="SUPFAM" id="SSF52402">
    <property type="entry name" value="Adenine nucleotide alpha hydrolases-like"/>
    <property type="match status" value="1"/>
</dbReference>
<dbReference type="InterPro" id="IPR014729">
    <property type="entry name" value="Rossmann-like_a/b/a_fold"/>
</dbReference>
<organism evidence="2 3">
    <name type="scientific">Rhizoclosmatium globosum</name>
    <dbReference type="NCBI Taxonomy" id="329046"/>
    <lineage>
        <taxon>Eukaryota</taxon>
        <taxon>Fungi</taxon>
        <taxon>Fungi incertae sedis</taxon>
        <taxon>Chytridiomycota</taxon>
        <taxon>Chytridiomycota incertae sedis</taxon>
        <taxon>Chytridiomycetes</taxon>
        <taxon>Chytridiales</taxon>
        <taxon>Chytriomycetaceae</taxon>
        <taxon>Rhizoclosmatium</taxon>
    </lineage>
</organism>
<name>A0A1Y2C971_9FUNG</name>
<dbReference type="CDD" id="cd23659">
    <property type="entry name" value="USP_At3g01520-like"/>
    <property type="match status" value="1"/>
</dbReference>
<evidence type="ECO:0000313" key="3">
    <source>
        <dbReference type="Proteomes" id="UP000193642"/>
    </source>
</evidence>